<name>A0A4Y2B1D3_ARAVE</name>
<evidence type="ECO:0000313" key="1">
    <source>
        <dbReference type="EMBL" id="GBL85249.1"/>
    </source>
</evidence>
<dbReference type="AlphaFoldDB" id="A0A4Y2B1D3"/>
<keyword evidence="2" id="KW-1185">Reference proteome</keyword>
<protein>
    <submittedName>
        <fullName evidence="1">Uncharacterized protein</fullName>
    </submittedName>
</protein>
<sequence length="99" mass="11722">MIHLWIDVSSKFFFMHSDNPCKRENAPTLVVSTTENKIERILPSWKTTIHHTFTTRYRTPPHAPVPHTITVTKPVEWTCDKRHDVQQYPNDINRTPCHF</sequence>
<dbReference type="EMBL" id="BGPR01000042">
    <property type="protein sequence ID" value="GBL85249.1"/>
    <property type="molecule type" value="Genomic_DNA"/>
</dbReference>
<evidence type="ECO:0000313" key="2">
    <source>
        <dbReference type="Proteomes" id="UP000499080"/>
    </source>
</evidence>
<reference evidence="1 2" key="1">
    <citation type="journal article" date="2019" name="Sci. Rep.">
        <title>Orb-weaving spider Araneus ventricosus genome elucidates the spidroin gene catalogue.</title>
        <authorList>
            <person name="Kono N."/>
            <person name="Nakamura H."/>
            <person name="Ohtoshi R."/>
            <person name="Moran D.A.P."/>
            <person name="Shinohara A."/>
            <person name="Yoshida Y."/>
            <person name="Fujiwara M."/>
            <person name="Mori M."/>
            <person name="Tomita M."/>
            <person name="Arakawa K."/>
        </authorList>
    </citation>
    <scope>NUCLEOTIDE SEQUENCE [LARGE SCALE GENOMIC DNA]</scope>
</reference>
<dbReference type="Proteomes" id="UP000499080">
    <property type="component" value="Unassembled WGS sequence"/>
</dbReference>
<accession>A0A4Y2B1D3</accession>
<gene>
    <name evidence="1" type="ORF">AVEN_222722_1</name>
</gene>
<comment type="caution">
    <text evidence="1">The sequence shown here is derived from an EMBL/GenBank/DDBJ whole genome shotgun (WGS) entry which is preliminary data.</text>
</comment>
<proteinExistence type="predicted"/>
<organism evidence="1 2">
    <name type="scientific">Araneus ventricosus</name>
    <name type="common">Orbweaver spider</name>
    <name type="synonym">Epeira ventricosa</name>
    <dbReference type="NCBI Taxonomy" id="182803"/>
    <lineage>
        <taxon>Eukaryota</taxon>
        <taxon>Metazoa</taxon>
        <taxon>Ecdysozoa</taxon>
        <taxon>Arthropoda</taxon>
        <taxon>Chelicerata</taxon>
        <taxon>Arachnida</taxon>
        <taxon>Araneae</taxon>
        <taxon>Araneomorphae</taxon>
        <taxon>Entelegynae</taxon>
        <taxon>Araneoidea</taxon>
        <taxon>Araneidae</taxon>
        <taxon>Araneus</taxon>
    </lineage>
</organism>